<dbReference type="AlphaFoldDB" id="C0C340"/>
<proteinExistence type="predicted"/>
<dbReference type="HOGENOM" id="CLU_3307371_0_0_9"/>
<reference evidence="1" key="1">
    <citation type="submission" date="2009-02" db="EMBL/GenBank/DDBJ databases">
        <authorList>
            <person name="Fulton L."/>
            <person name="Clifton S."/>
            <person name="Fulton B."/>
            <person name="Xu J."/>
            <person name="Minx P."/>
            <person name="Pepin K.H."/>
            <person name="Johnson M."/>
            <person name="Bhonagiri V."/>
            <person name="Nash W.E."/>
            <person name="Mardis E.R."/>
            <person name="Wilson R.K."/>
        </authorList>
    </citation>
    <scope>NUCLEOTIDE SEQUENCE [LARGE SCALE GENOMIC DNA]</scope>
    <source>
        <strain evidence="1">DSM 15053</strain>
    </source>
</reference>
<evidence type="ECO:0000313" key="1">
    <source>
        <dbReference type="EMBL" id="EEG73389.1"/>
    </source>
</evidence>
<sequence>MSVPRRDSVTVILCEWNRKSYSRLMVVYLYRIEYNYMKQ</sequence>
<reference evidence="1" key="2">
    <citation type="submission" date="2013-06" db="EMBL/GenBank/DDBJ databases">
        <title>Draft genome sequence of Clostridium hylemonae (DSM 15053).</title>
        <authorList>
            <person name="Sudarsanam P."/>
            <person name="Ley R."/>
            <person name="Guruge J."/>
            <person name="Turnbaugh P.J."/>
            <person name="Mahowald M."/>
            <person name="Liep D."/>
            <person name="Gordon J."/>
        </authorList>
    </citation>
    <scope>NUCLEOTIDE SEQUENCE</scope>
    <source>
        <strain evidence="1">DSM 15053</strain>
    </source>
</reference>
<dbReference type="EMBL" id="ABYI02000027">
    <property type="protein sequence ID" value="EEG73389.1"/>
    <property type="molecule type" value="Genomic_DNA"/>
</dbReference>
<organism evidence="1 2">
    <name type="scientific">[Clostridium] hylemonae DSM 15053</name>
    <dbReference type="NCBI Taxonomy" id="553973"/>
    <lineage>
        <taxon>Bacteria</taxon>
        <taxon>Bacillati</taxon>
        <taxon>Bacillota</taxon>
        <taxon>Clostridia</taxon>
        <taxon>Lachnospirales</taxon>
        <taxon>Lachnospiraceae</taxon>
    </lineage>
</organism>
<gene>
    <name evidence="1" type="ORF">CLOHYLEM_06499</name>
</gene>
<dbReference type="Proteomes" id="UP000004893">
    <property type="component" value="Unassembled WGS sequence"/>
</dbReference>
<protein>
    <submittedName>
        <fullName evidence="1">Uncharacterized protein</fullName>
    </submittedName>
</protein>
<evidence type="ECO:0000313" key="2">
    <source>
        <dbReference type="Proteomes" id="UP000004893"/>
    </source>
</evidence>
<keyword evidence="2" id="KW-1185">Reference proteome</keyword>
<accession>C0C340</accession>
<comment type="caution">
    <text evidence="1">The sequence shown here is derived from an EMBL/GenBank/DDBJ whole genome shotgun (WGS) entry which is preliminary data.</text>
</comment>
<name>C0C340_9FIRM</name>